<reference evidence="7" key="1">
    <citation type="submission" date="2022-07" db="EMBL/GenBank/DDBJ databases">
        <title>Fungi with potential for degradation of polypropylene.</title>
        <authorList>
            <person name="Gostincar C."/>
        </authorList>
    </citation>
    <scope>NUCLEOTIDE SEQUENCE</scope>
    <source>
        <strain evidence="7">EXF-13287</strain>
    </source>
</reference>
<dbReference type="CDD" id="cd15737">
    <property type="entry name" value="FYVE2_Vac1p_like"/>
    <property type="match status" value="1"/>
</dbReference>
<feature type="domain" description="FYVE-type" evidence="6">
    <location>
        <begin position="198"/>
        <end position="263"/>
    </location>
</feature>
<dbReference type="InterPro" id="IPR013083">
    <property type="entry name" value="Znf_RING/FYVE/PHD"/>
</dbReference>
<dbReference type="Pfam" id="PF11464">
    <property type="entry name" value="Rbsn"/>
    <property type="match status" value="1"/>
</dbReference>
<feature type="region of interest" description="Disordered" evidence="5">
    <location>
        <begin position="308"/>
        <end position="327"/>
    </location>
</feature>
<dbReference type="SUPFAM" id="SSF140125">
    <property type="entry name" value="Rabenosyn-5 Rab-binding domain-like"/>
    <property type="match status" value="1"/>
</dbReference>
<comment type="caution">
    <text evidence="7">The sequence shown here is derived from an EMBL/GenBank/DDBJ whole genome shotgun (WGS) entry which is preliminary data.</text>
</comment>
<dbReference type="InterPro" id="IPR021565">
    <property type="entry name" value="Rbsn_Rab-bd"/>
</dbReference>
<evidence type="ECO:0000256" key="3">
    <source>
        <dbReference type="ARBA" id="ARBA00022833"/>
    </source>
</evidence>
<keyword evidence="2 4" id="KW-0863">Zinc-finger</keyword>
<dbReference type="EMBL" id="JANBVN010000116">
    <property type="protein sequence ID" value="KAJ9143162.1"/>
    <property type="molecule type" value="Genomic_DNA"/>
</dbReference>
<dbReference type="PANTHER" id="PTHR13510">
    <property type="entry name" value="FYVE-FINGER-CONTAINING RAB5 EFFECTOR PROTEIN RABENOSYN-5-RELATED"/>
    <property type="match status" value="1"/>
</dbReference>
<protein>
    <submittedName>
        <fullName evidence="7">Vacuolar segregation protein pep7</fullName>
    </submittedName>
</protein>
<feature type="compositionally biased region" description="Gly residues" evidence="5">
    <location>
        <begin position="1"/>
        <end position="16"/>
    </location>
</feature>
<dbReference type="SUPFAM" id="SSF57903">
    <property type="entry name" value="FYVE/PHD zinc finger"/>
    <property type="match status" value="2"/>
</dbReference>
<keyword evidence="8" id="KW-1185">Reference proteome</keyword>
<dbReference type="PANTHER" id="PTHR13510:SF44">
    <property type="entry name" value="RABENOSYN-5"/>
    <property type="match status" value="1"/>
</dbReference>
<dbReference type="GO" id="GO:0008270">
    <property type="term" value="F:zinc ion binding"/>
    <property type="evidence" value="ECO:0007669"/>
    <property type="project" value="UniProtKB-KW"/>
</dbReference>
<dbReference type="Gene3D" id="4.10.860.20">
    <property type="entry name" value="Rabenosyn, Rab binding domain"/>
    <property type="match status" value="1"/>
</dbReference>
<evidence type="ECO:0000256" key="1">
    <source>
        <dbReference type="ARBA" id="ARBA00022723"/>
    </source>
</evidence>
<keyword evidence="1" id="KW-0479">Metal-binding</keyword>
<evidence type="ECO:0000313" key="7">
    <source>
        <dbReference type="EMBL" id="KAJ9143162.1"/>
    </source>
</evidence>
<dbReference type="InterPro" id="IPR052727">
    <property type="entry name" value="Rab4/Rab5_effector"/>
</dbReference>
<feature type="compositionally biased region" description="Low complexity" evidence="5">
    <location>
        <begin position="573"/>
        <end position="586"/>
    </location>
</feature>
<evidence type="ECO:0000313" key="8">
    <source>
        <dbReference type="Proteomes" id="UP001174691"/>
    </source>
</evidence>
<sequence length="688" mass="75514">MSGRKLGGGRILGTGKGLLAPPSAAHNNPRAASPFAPSESSTVSFHSRKSTASSLSPPSSGPFPDFSQDLASNINAAGPPDGAPSDNRLLCPICDEEMLTLLQLNRHIDDVHQELPEAEQDEVKSWLDKQVLKAKRFQPLSIINQKLRGLEVFESNETQLAPAHYAGGGGGSSKAQEVPAAINPEELVTRKHWQKPTGNDVCTDPLCGTRLGPLNGSVNCRKCGRLFCETHTMYQMKLSRSAAHDPVRGVWCRVCETCYKSRQGYNDHDGLLRDHSDAFFAVRRKKVERQNLETARLEKRLTKLTTLLANPPEEPPGTPGGGLLSPVSTLAAGQKSQRKLIEQSVVTWEDDAKVAKCPFCQQEFGSWTFRRHHCRICGRVVCADPQTGCSTEVGLSVHRQTALPSEKAAEAGQVSVDIRMCRDCKTAIFSKRDFAESIAHKPPDQRAYETLRQFERGIRQLMPAFQRTVMALQIQEETDGSQRHGSGPTHAQIQEAAKIRKRLTDSFTKYNIAAKRLRDLKTDSPTQLRLQHAIYGAASSFLHTHMLPLKSVPRMLKSGSSSSPSSANHRRLLSGLNGSSSHLSPLRNGESAASSDPDTASLGGGSEASTAVSALETEEKELRERLVVLEEQRFLVNDMINNARGSRRFEEVSALTRNLGELDREIDALRKQVSGVEERWQGLYAAVV</sequence>
<dbReference type="AlphaFoldDB" id="A0AA38RCV9"/>
<dbReference type="Pfam" id="PF01363">
    <property type="entry name" value="FYVE"/>
    <property type="match status" value="2"/>
</dbReference>
<dbReference type="CDD" id="cd15761">
    <property type="entry name" value="FYVE1_Vac1p_like"/>
    <property type="match status" value="1"/>
</dbReference>
<dbReference type="PROSITE" id="PS50178">
    <property type="entry name" value="ZF_FYVE"/>
    <property type="match status" value="2"/>
</dbReference>
<accession>A0AA38RCV9</accession>
<dbReference type="Gene3D" id="3.30.40.10">
    <property type="entry name" value="Zinc/RING finger domain, C3HC4 (zinc finger)"/>
    <property type="match status" value="2"/>
</dbReference>
<evidence type="ECO:0000256" key="5">
    <source>
        <dbReference type="SAM" id="MobiDB-lite"/>
    </source>
</evidence>
<evidence type="ECO:0000259" key="6">
    <source>
        <dbReference type="PROSITE" id="PS50178"/>
    </source>
</evidence>
<feature type="compositionally biased region" description="Low complexity" evidence="5">
    <location>
        <begin position="50"/>
        <end position="67"/>
    </location>
</feature>
<evidence type="ECO:0000256" key="2">
    <source>
        <dbReference type="ARBA" id="ARBA00022771"/>
    </source>
</evidence>
<dbReference type="Proteomes" id="UP001174691">
    <property type="component" value="Unassembled WGS sequence"/>
</dbReference>
<organism evidence="7 8">
    <name type="scientific">Coniochaeta hoffmannii</name>
    <dbReference type="NCBI Taxonomy" id="91930"/>
    <lineage>
        <taxon>Eukaryota</taxon>
        <taxon>Fungi</taxon>
        <taxon>Dikarya</taxon>
        <taxon>Ascomycota</taxon>
        <taxon>Pezizomycotina</taxon>
        <taxon>Sordariomycetes</taxon>
        <taxon>Sordariomycetidae</taxon>
        <taxon>Coniochaetales</taxon>
        <taxon>Coniochaetaceae</taxon>
        <taxon>Coniochaeta</taxon>
    </lineage>
</organism>
<feature type="region of interest" description="Disordered" evidence="5">
    <location>
        <begin position="555"/>
        <end position="616"/>
    </location>
</feature>
<proteinExistence type="predicted"/>
<evidence type="ECO:0000256" key="4">
    <source>
        <dbReference type="PROSITE-ProRule" id="PRU00091"/>
    </source>
</evidence>
<dbReference type="SMART" id="SM00064">
    <property type="entry name" value="FYVE"/>
    <property type="match status" value="2"/>
</dbReference>
<keyword evidence="3" id="KW-0862">Zinc</keyword>
<name>A0AA38RCV9_9PEZI</name>
<gene>
    <name evidence="7" type="ORF">NKR19_g6983</name>
</gene>
<dbReference type="InterPro" id="IPR011011">
    <property type="entry name" value="Znf_FYVE_PHD"/>
</dbReference>
<feature type="region of interest" description="Disordered" evidence="5">
    <location>
        <begin position="1"/>
        <end position="83"/>
    </location>
</feature>
<dbReference type="InterPro" id="IPR017455">
    <property type="entry name" value="Znf_FYVE-rel"/>
</dbReference>
<dbReference type="InterPro" id="IPR036531">
    <property type="entry name" value="Rbsn_Rab-bd_sf"/>
</dbReference>
<dbReference type="InterPro" id="IPR000306">
    <property type="entry name" value="Znf_FYVE"/>
</dbReference>
<feature type="domain" description="FYVE-type" evidence="6">
    <location>
        <begin position="351"/>
        <end position="429"/>
    </location>
</feature>